<accession>A0A540V501</accession>
<sequence length="247" mass="28811">MIAMKNRKFGHKAIEFIIVSMFSFGIVITFISSFSAKPDIYDVKLHFMLFIAAAIFYKPFRTSSFRFIFYSVCRFIKLIKSGKKEIDLKQINRSQDLEYLYFLKNIFEKQGYVAVVSKELESFDVDLILWKGTKKYIVQSINSRNAADIRSIQIVQSKKKTYGADEAIIISGQFTASAKRYASLHHIRLIKSDELTETASCENNKKYIFQSALSYILPAFPDSNLWTPKNLFYKKSNRIFQIFLYFL</sequence>
<evidence type="ECO:0000313" key="4">
    <source>
        <dbReference type="Proteomes" id="UP000315753"/>
    </source>
</evidence>
<dbReference type="Proteomes" id="UP000315753">
    <property type="component" value="Unassembled WGS sequence"/>
</dbReference>
<feature type="domain" description="Restriction endonuclease type IV Mrr" evidence="2">
    <location>
        <begin position="100"/>
        <end position="197"/>
    </location>
</feature>
<dbReference type="GO" id="GO:0003677">
    <property type="term" value="F:DNA binding"/>
    <property type="evidence" value="ECO:0007669"/>
    <property type="project" value="InterPro"/>
</dbReference>
<keyword evidence="1" id="KW-1133">Transmembrane helix</keyword>
<proteinExistence type="predicted"/>
<dbReference type="GO" id="GO:0009307">
    <property type="term" value="P:DNA restriction-modification system"/>
    <property type="evidence" value="ECO:0007669"/>
    <property type="project" value="InterPro"/>
</dbReference>
<dbReference type="AlphaFoldDB" id="A0A540V501"/>
<keyword evidence="1" id="KW-0472">Membrane</keyword>
<dbReference type="Pfam" id="PF04471">
    <property type="entry name" value="Mrr_cat"/>
    <property type="match status" value="1"/>
</dbReference>
<gene>
    <name evidence="3" type="ORF">FKZ59_06155</name>
</gene>
<name>A0A540V501_9BACL</name>
<keyword evidence="1" id="KW-0812">Transmembrane</keyword>
<reference evidence="3 4" key="1">
    <citation type="submission" date="2019-06" db="EMBL/GenBank/DDBJ databases">
        <title>Genome sequence of Ureibacillus terrenus.</title>
        <authorList>
            <person name="Maclea K.S."/>
            <person name="Simoes M."/>
        </authorList>
    </citation>
    <scope>NUCLEOTIDE SEQUENCE [LARGE SCALE GENOMIC DNA]</scope>
    <source>
        <strain evidence="3 4">ATCC BAA-384</strain>
    </source>
</reference>
<comment type="caution">
    <text evidence="3">The sequence shown here is derived from an EMBL/GenBank/DDBJ whole genome shotgun (WGS) entry which is preliminary data.</text>
</comment>
<dbReference type="InterPro" id="IPR011335">
    <property type="entry name" value="Restrct_endonuc-II-like"/>
</dbReference>
<protein>
    <recommendedName>
        <fullName evidence="2">Restriction endonuclease type IV Mrr domain-containing protein</fullName>
    </recommendedName>
</protein>
<dbReference type="OrthoDB" id="9797274at2"/>
<keyword evidence="4" id="KW-1185">Reference proteome</keyword>
<organism evidence="3 4">
    <name type="scientific">Ureibacillus terrenus</name>
    <dbReference type="NCBI Taxonomy" id="118246"/>
    <lineage>
        <taxon>Bacteria</taxon>
        <taxon>Bacillati</taxon>
        <taxon>Bacillota</taxon>
        <taxon>Bacilli</taxon>
        <taxon>Bacillales</taxon>
        <taxon>Caryophanaceae</taxon>
        <taxon>Ureibacillus</taxon>
    </lineage>
</organism>
<evidence type="ECO:0000256" key="1">
    <source>
        <dbReference type="SAM" id="Phobius"/>
    </source>
</evidence>
<feature type="transmembrane region" description="Helical" evidence="1">
    <location>
        <begin position="12"/>
        <end position="31"/>
    </location>
</feature>
<dbReference type="SUPFAM" id="SSF52980">
    <property type="entry name" value="Restriction endonuclease-like"/>
    <property type="match status" value="1"/>
</dbReference>
<dbReference type="GO" id="GO:0004519">
    <property type="term" value="F:endonuclease activity"/>
    <property type="evidence" value="ECO:0007669"/>
    <property type="project" value="InterPro"/>
</dbReference>
<dbReference type="InterPro" id="IPR007560">
    <property type="entry name" value="Restrct_endonuc_IV_Mrr"/>
</dbReference>
<evidence type="ECO:0000259" key="2">
    <source>
        <dbReference type="Pfam" id="PF04471"/>
    </source>
</evidence>
<dbReference type="EMBL" id="VIGD01000006">
    <property type="protein sequence ID" value="TQE91223.1"/>
    <property type="molecule type" value="Genomic_DNA"/>
</dbReference>
<evidence type="ECO:0000313" key="3">
    <source>
        <dbReference type="EMBL" id="TQE91223.1"/>
    </source>
</evidence>
<feature type="transmembrane region" description="Helical" evidence="1">
    <location>
        <begin position="43"/>
        <end position="60"/>
    </location>
</feature>